<keyword evidence="1" id="KW-1185">Reference proteome</keyword>
<dbReference type="Proteomes" id="UP001652625">
    <property type="component" value="Chromosome 04"/>
</dbReference>
<protein>
    <submittedName>
        <fullName evidence="2">Uncharacterized protein LOC136079657 isoform X1</fullName>
    </submittedName>
</protein>
<dbReference type="PANTHER" id="PTHR33480">
    <property type="entry name" value="SET DOMAIN-CONTAINING PROTEIN-RELATED"/>
    <property type="match status" value="1"/>
</dbReference>
<organism evidence="1 2">
    <name type="scientific">Hydra vulgaris</name>
    <name type="common">Hydra</name>
    <name type="synonym">Hydra attenuata</name>
    <dbReference type="NCBI Taxonomy" id="6087"/>
    <lineage>
        <taxon>Eukaryota</taxon>
        <taxon>Metazoa</taxon>
        <taxon>Cnidaria</taxon>
        <taxon>Hydrozoa</taxon>
        <taxon>Hydroidolina</taxon>
        <taxon>Anthoathecata</taxon>
        <taxon>Aplanulata</taxon>
        <taxon>Hydridae</taxon>
        <taxon>Hydra</taxon>
    </lineage>
</organism>
<proteinExistence type="predicted"/>
<accession>A0ABM4BRV1</accession>
<name>A0ABM4BRV1_HYDVU</name>
<sequence>MNSIDDFQHPWESFVTIRSATATCLTIFNARRGGEPVRLHLFQWNEALNGEWMDKQDLPEEFNIEQMFITYQTGKGSDHTVPVLFPPECIKAMRYLTNKEVRKNAGIPDENQYIFASTQKSMSHASGWHCINEILIRLDKKGAINATQNRHRIATILAKLELSEKEKTLIYNHFGHSERINQNVYQAAPGSLQIKTTGKRLRDIQEVSKVDPFKSSISNLAEQEICTIKEHVIPADVELKSKNDSKLNSGLKIKPILELKKVIESETGRKKYPKRSFHEVDFTKISVNDSKLDGAIKIKQVLKLEKEKAINEKKILTVEKKLWNKTSKVAFYKEFAIHLEKNRGYPGRKEMVVFAKKFSLDLKQIRTRIVNTRRIKQNFRKKTVALMGIDEC</sequence>
<reference evidence="2" key="1">
    <citation type="submission" date="2025-08" db="UniProtKB">
        <authorList>
            <consortium name="RefSeq"/>
        </authorList>
    </citation>
    <scope>IDENTIFICATION</scope>
</reference>
<gene>
    <name evidence="2" type="primary">LOC136079657</name>
</gene>
<dbReference type="GeneID" id="136079657"/>
<evidence type="ECO:0000313" key="2">
    <source>
        <dbReference type="RefSeq" id="XP_065651885.1"/>
    </source>
</evidence>
<dbReference type="RefSeq" id="XP_065651885.1">
    <property type="nucleotide sequence ID" value="XM_065795813.1"/>
</dbReference>
<evidence type="ECO:0000313" key="1">
    <source>
        <dbReference type="Proteomes" id="UP001652625"/>
    </source>
</evidence>
<dbReference type="PANTHER" id="PTHR33480:SF1">
    <property type="entry name" value="TYR RECOMBINASE DOMAIN-CONTAINING PROTEIN"/>
    <property type="match status" value="1"/>
</dbReference>